<dbReference type="EMBL" id="CP151657">
    <property type="protein sequence ID" value="WZP14933.1"/>
    <property type="molecule type" value="Genomic_DNA"/>
</dbReference>
<evidence type="ECO:0000256" key="2">
    <source>
        <dbReference type="ARBA" id="ARBA00023015"/>
    </source>
</evidence>
<keyword evidence="2" id="KW-0805">Transcription regulation</keyword>
<evidence type="ECO:0000313" key="6">
    <source>
        <dbReference type="EMBL" id="WZP14933.1"/>
    </source>
</evidence>
<evidence type="ECO:0000259" key="5">
    <source>
        <dbReference type="PROSITE" id="PS50931"/>
    </source>
</evidence>
<dbReference type="InterPro" id="IPR036388">
    <property type="entry name" value="WH-like_DNA-bd_sf"/>
</dbReference>
<sequence length="305" mass="32322">MLDMHRLRIFSSVVASGSVAAAAANLGYTPSAVSQHLTALQRETGLTLLERAGRGLRPTAAGLAVAAQAEEILARLSEAEAVLSDLRTGRNGRLSMAYFASVGAAWMPAVARRLTTDMPGVRLELQLRDDVAPDPEDRPDIQLVVGRKGVITPGSGFDAHHLVDDPYVAVLPDHHPVAGRPEIELAELGGEQWVDNDFAHGLCRLNLLDTCAAAGFTPTFQIEAHDYATAIAFVSAGIGITVLPALSAQQLPANVRRIPVVRPAPVRSIYAVVRRSMAGTEPIQLVLDTLFALQLVPGTRAAATA</sequence>
<evidence type="ECO:0000313" key="7">
    <source>
        <dbReference type="Proteomes" id="UP001448858"/>
    </source>
</evidence>
<evidence type="ECO:0000256" key="4">
    <source>
        <dbReference type="ARBA" id="ARBA00023163"/>
    </source>
</evidence>
<dbReference type="PROSITE" id="PS50931">
    <property type="entry name" value="HTH_LYSR"/>
    <property type="match status" value="1"/>
</dbReference>
<dbReference type="InterPro" id="IPR000847">
    <property type="entry name" value="LysR_HTH_N"/>
</dbReference>
<comment type="similarity">
    <text evidence="1">Belongs to the LysR transcriptional regulatory family.</text>
</comment>
<dbReference type="PANTHER" id="PTHR30346:SF29">
    <property type="entry name" value="LYSR SUBSTRATE-BINDING"/>
    <property type="match status" value="1"/>
</dbReference>
<dbReference type="InterPro" id="IPR005119">
    <property type="entry name" value="LysR_subst-bd"/>
</dbReference>
<dbReference type="Gene3D" id="3.40.190.10">
    <property type="entry name" value="Periplasmic binding protein-like II"/>
    <property type="match status" value="2"/>
</dbReference>
<dbReference type="RefSeq" id="WP_342022593.1">
    <property type="nucleotide sequence ID" value="NZ_CP151657.1"/>
</dbReference>
<proteinExistence type="inferred from homology"/>
<dbReference type="SUPFAM" id="SSF53850">
    <property type="entry name" value="Periplasmic binding protein-like II"/>
    <property type="match status" value="1"/>
</dbReference>
<dbReference type="PANTHER" id="PTHR30346">
    <property type="entry name" value="TRANSCRIPTIONAL DUAL REGULATOR HCAR-RELATED"/>
    <property type="match status" value="1"/>
</dbReference>
<name>A0ABZ2ZS18_9MICC</name>
<keyword evidence="4" id="KW-0804">Transcription</keyword>
<feature type="domain" description="HTH lysR-type" evidence="5">
    <location>
        <begin position="2"/>
        <end position="59"/>
    </location>
</feature>
<evidence type="ECO:0000256" key="1">
    <source>
        <dbReference type="ARBA" id="ARBA00009437"/>
    </source>
</evidence>
<organism evidence="6 7">
    <name type="scientific">Arthrobacter citreus</name>
    <dbReference type="NCBI Taxonomy" id="1670"/>
    <lineage>
        <taxon>Bacteria</taxon>
        <taxon>Bacillati</taxon>
        <taxon>Actinomycetota</taxon>
        <taxon>Actinomycetes</taxon>
        <taxon>Micrococcales</taxon>
        <taxon>Micrococcaceae</taxon>
        <taxon>Arthrobacter</taxon>
    </lineage>
</organism>
<accession>A0ABZ2ZS18</accession>
<evidence type="ECO:0000256" key="3">
    <source>
        <dbReference type="ARBA" id="ARBA00023125"/>
    </source>
</evidence>
<reference evidence="6 7" key="1">
    <citation type="submission" date="2024-04" db="EMBL/GenBank/DDBJ databases">
        <title>Arthrobacter sp. from Plains bison fecal sample.</title>
        <authorList>
            <person name="Ruzzini A."/>
        </authorList>
    </citation>
    <scope>NUCLEOTIDE SEQUENCE [LARGE SCALE GENOMIC DNA]</scope>
    <source>
        <strain evidence="6 7">EINP1</strain>
    </source>
</reference>
<dbReference type="Proteomes" id="UP001448858">
    <property type="component" value="Chromosome"/>
</dbReference>
<keyword evidence="3" id="KW-0238">DNA-binding</keyword>
<dbReference type="Gene3D" id="1.10.10.10">
    <property type="entry name" value="Winged helix-like DNA-binding domain superfamily/Winged helix DNA-binding domain"/>
    <property type="match status" value="1"/>
</dbReference>
<dbReference type="Pfam" id="PF00126">
    <property type="entry name" value="HTH_1"/>
    <property type="match status" value="1"/>
</dbReference>
<dbReference type="InterPro" id="IPR036390">
    <property type="entry name" value="WH_DNA-bd_sf"/>
</dbReference>
<gene>
    <name evidence="6" type="ORF">AAE021_12140</name>
</gene>
<dbReference type="Pfam" id="PF03466">
    <property type="entry name" value="LysR_substrate"/>
    <property type="match status" value="1"/>
</dbReference>
<keyword evidence="7" id="KW-1185">Reference proteome</keyword>
<protein>
    <submittedName>
        <fullName evidence="6">LysR family transcriptional regulator</fullName>
    </submittedName>
</protein>
<dbReference type="SUPFAM" id="SSF46785">
    <property type="entry name" value="Winged helix' DNA-binding domain"/>
    <property type="match status" value="1"/>
</dbReference>